<dbReference type="AlphaFoldDB" id="A0A7G7YNP3"/>
<name>A0A7G7YNP3_9CORY</name>
<feature type="compositionally biased region" description="Polar residues" evidence="1">
    <location>
        <begin position="1"/>
        <end position="13"/>
    </location>
</feature>
<feature type="region of interest" description="Disordered" evidence="1">
    <location>
        <begin position="1"/>
        <end position="21"/>
    </location>
</feature>
<evidence type="ECO:0000313" key="2">
    <source>
        <dbReference type="EMBL" id="QNH96113.1"/>
    </source>
</evidence>
<keyword evidence="3" id="KW-1185">Reference proteome</keyword>
<evidence type="ECO:0000256" key="1">
    <source>
        <dbReference type="SAM" id="MobiDB-lite"/>
    </source>
</evidence>
<dbReference type="InterPro" id="IPR025447">
    <property type="entry name" value="DUF4192"/>
</dbReference>
<dbReference type="RefSeq" id="WP_185769861.1">
    <property type="nucleotide sequence ID" value="NZ_CP046883.1"/>
</dbReference>
<proteinExistence type="predicted"/>
<gene>
    <name evidence="2" type="ORF">GP473_05070</name>
</gene>
<sequence>MNDSHNTTDNTPHAETIPPVPIKLGARPGELMAALPSMMGFVPERSIIIIGIIPDSVEPHRLRIGPVVRLDIEPWSFDSALETFDDALAGHSPRQALVYGVHDEREEIEGYLYDIVDDLEDRGMTVINVWWIEALNTGARWVDIDTEEIGEVASVETNPVRDLSTLHGAKTMRDQQELVEWLAIDTTRPSLRPRRYVDAAHDVTENIALLNDVIFLAHSMKLVANGAERLEAVIADRRLLRAIVCVARCERLHSLLVTMAMGDKAPIMRDLLAEAARLLRGETRRRVLIMLAAVLSANHEGMLSFYALRNVVTELEHPCSRGGYVDELNKLMVAHLWHAHLSGHSMRTVESMATNGLYWLMNWTLSWPEADADNYLEELGGGIDEASTEFRTRYDRLLALVEDVVDWSRFNDSSQSEPSHPKHL</sequence>
<evidence type="ECO:0000313" key="3">
    <source>
        <dbReference type="Proteomes" id="UP000515275"/>
    </source>
</evidence>
<dbReference type="EMBL" id="CP046883">
    <property type="protein sequence ID" value="QNH96113.1"/>
    <property type="molecule type" value="Genomic_DNA"/>
</dbReference>
<dbReference type="Proteomes" id="UP000515275">
    <property type="component" value="Chromosome"/>
</dbReference>
<reference evidence="2 3" key="1">
    <citation type="submission" date="2019-12" db="EMBL/GenBank/DDBJ databases">
        <title>Corynebacterium sp. nov., isolated from feces of the Anser Albifrons in China.</title>
        <authorList>
            <person name="Liu Q."/>
        </authorList>
    </citation>
    <scope>NUCLEOTIDE SEQUENCE [LARGE SCALE GENOMIC DNA]</scope>
    <source>
        <strain evidence="2 3">23H37-10</strain>
    </source>
</reference>
<dbReference type="Pfam" id="PF13830">
    <property type="entry name" value="DUF4192"/>
    <property type="match status" value="1"/>
</dbReference>
<dbReference type="KEGG" id="cans:GP473_05070"/>
<protein>
    <submittedName>
        <fullName evidence="2">DUF4192 family protein</fullName>
    </submittedName>
</protein>
<organism evidence="2 3">
    <name type="scientific">Corynebacterium anserum</name>
    <dbReference type="NCBI Taxonomy" id="2684406"/>
    <lineage>
        <taxon>Bacteria</taxon>
        <taxon>Bacillati</taxon>
        <taxon>Actinomycetota</taxon>
        <taxon>Actinomycetes</taxon>
        <taxon>Mycobacteriales</taxon>
        <taxon>Corynebacteriaceae</taxon>
        <taxon>Corynebacterium</taxon>
    </lineage>
</organism>
<accession>A0A7G7YNP3</accession>